<evidence type="ECO:0000313" key="3">
    <source>
        <dbReference type="Ensembl" id="ENSHCOP00000019562.1"/>
    </source>
</evidence>
<keyword evidence="4" id="KW-1185">Reference proteome</keyword>
<dbReference type="Ensembl" id="ENSHCOT00000008427.1">
    <property type="protein sequence ID" value="ENSHCOP00000019562.1"/>
    <property type="gene ID" value="ENSHCOG00000005112.1"/>
</dbReference>
<protein>
    <submittedName>
        <fullName evidence="3">Rotatin</fullName>
    </submittedName>
</protein>
<name>A0A3Q2Z0W8_HIPCM</name>
<dbReference type="STRING" id="109280.ENSHCOP00000019562"/>
<dbReference type="InterPro" id="IPR011989">
    <property type="entry name" value="ARM-like"/>
</dbReference>
<evidence type="ECO:0000259" key="2">
    <source>
        <dbReference type="Pfam" id="PF14726"/>
    </source>
</evidence>
<feature type="region of interest" description="Disordered" evidence="1">
    <location>
        <begin position="273"/>
        <end position="371"/>
    </location>
</feature>
<sequence length="2145" mass="235586">MELSGIIKKIGHSLVEIRVRALKSIMCKLEYSLISIPDIVQEKMLFVYLLEWFNFPEVPMQEEVLDLLLTLSKHPSAAQMLRDVEAEDFLSQLSANVEPRLRAVIDATLDQLFQLPELIPGCTPVFTQDLPSDEHLPKGGYFQKSMLKHVDQPPLKIPVFFTVHEAVKCLKFSVFPWLTLTNTDRHILSSNESSLRSSNPNLVRATCELLRDVIMQDFPAEIFLQRPNITLLSLLRLGSGKGEASYLHLQALSCLRQLCVGLRQRLRFHRDPSFHSAKQGDTVSQNSSYSQEAQATQHSQASSPAAECSPRPSVVGGTGQRVRGDGQDGDAGSNRSAGSSHRSAVAAQTARQTPPADAGRLALPDQGLEDDPEMGLQQLTLAQFTVATLEHVIPLLQTDGSHVFCRVLELLFDTVLLLGDSICELVWDDRSLVGMELKEKLQTCMDLLADVLSYHQDNSSRSQVHHRVAYTGSAVFTIQFLQTILPPEKASANVPEKAVTAIFHLCLDKSFGMALPSMQETAVAYLEQLNSDSHELYRRVTCATLWMESTCSFLKEVQAEGEKNWPELLEMAEQAIEGLPFHEHLPVVKECVHFCAYLWKFDQPSPVLQTESQKLLLKLLSHPLLPVKIETYTCALDVVKECLGIQNMSRKESGLCSGVNFLLHHKVLYEISAFGLQDSAEKVNATAKDILLFLLKGRLMMAASTWDRFIAALSRVIAILQGYASTEESLGSCVLLLSDMSEAATDDTFPSTAKLKAALRLLFTRQPTVRLAAVQHIVAHLTGADHAKTIRPQLDQSVTSSLPNLFCINYLVDVTLDTNSKSVLKVEAVEKLFCMLSSDTVDVALRRSAAEQLSVFASAFPTTCLNASLDCMLEPCVCILRKLVYADPSLRNSLAQHNLLLITLLRASLIMKANNNNRGEVAVLMSLLLFDEISSMGMWSDKSPNDDPLPAFSLPLCVVRRYKMPFQAVSHHAVSPYRYVLMPTSDLLTLAPARQALQVVWNVAWHCGIDNLLEDPSGSTNSAKFHADLKLTEAQVASLRATHLPSALQDCVQAVVMAAGHSSVIAALSRLNIYLMIDAMSAPYTATHRCRETLHPLNWQAAVTRFLQVHPASVEDERLLAYVVAFLNTYFKHARAHWSDPEDKDLRWMLELLLNEETVSLLNLLPGVETASPGQHPEEPEEVKNHVSQKLQRELTNLFKNLLRQLTHTSDRLCLALAGPFKSQLALRFLQSLRVSDAPHFYGLPSLERTLQGIVSLTAQSGWSSHCLDLSPASLCAKYLSGLLEVISSFYVKWGGNSMSFMGKGVTKNAVVCLLHLSHEMMTESKEKDMISMWALGNDSTAEEPNASQMGLAWLVPLWVDRDQEVRFASLGLGAALSSVESGCQALCASCQNISGGLWGTLLNILLDQHESSMVRREAAFILQNLLVMPMPANAEEAEDSHWQHPRVHSEVSGASLVGLPALQALLYHCQYFQHVALSASACYRGRYTFHLQNTVAVSDNSLQFWRSAAAAAPTANSSRPPSSLSTSSTTGPIATICCVIFSGSMTSLLGQSDIDTSDSVASQDLQPCRPSSTQPVVMVTPDLLVAHCGLLMNLLAILPDFTLTAIRQNQLLGAMLVMLLHFLSGFSKLLQSCVSLSPELIAHLDFLKQLLSTLVAVLTLNTEGLDAGTRDTVLTCWADVFTLMATLVKRDSLTVYPSVSAALGRNWRMFTGTLIDFVDPPLHQGALHFLSTIFAEETKRRGAARPLNLDHGAALADALSSPSASHLCDVLLQSFERRTVQDPLKKLTASALMALLASSATAQNHAATAGLIDSCVEQMKQTHSQLNLESVRSGKPSHRKKEEGYLKEVKLTAEILRSAIYRNRECKVLAKDTCLTLVLHALWPWLLLDDSIMEAVLELLCVYTADCPKACSSVCGGGSGVASGPKGTASGSLMHSIMKLASGIAPDNSAIQKLSFSLLANLVMSRDCRGVLQKNNFLQAFTSVPMPKVGGARGASVCSSLIGLWLRLLVNLSFSDDGQQSILRVTGALEMLVDLAPHRRTALLTLHNLCFCPANKPHVIANDKAMTVLFCCLESKEMEMCCIGASALWALLHNNQRVHPHAHTPPSRALDEFGLYLQVEIKAEEPLFAHLLKCLENLSQLLNT</sequence>
<feature type="compositionally biased region" description="Polar residues" evidence="1">
    <location>
        <begin position="279"/>
        <end position="303"/>
    </location>
</feature>
<feature type="compositionally biased region" description="Polar residues" evidence="1">
    <location>
        <begin position="333"/>
        <end position="342"/>
    </location>
</feature>
<dbReference type="GO" id="GO:0032053">
    <property type="term" value="P:ciliary basal body organization"/>
    <property type="evidence" value="ECO:0007669"/>
    <property type="project" value="TreeGrafter"/>
</dbReference>
<dbReference type="PANTHER" id="PTHR31691:SF1">
    <property type="entry name" value="ROTATIN"/>
    <property type="match status" value="1"/>
</dbReference>
<dbReference type="InterPro" id="IPR030791">
    <property type="entry name" value="Rotatin"/>
</dbReference>
<accession>A0A3Q2Z0W8</accession>
<evidence type="ECO:0000256" key="1">
    <source>
        <dbReference type="SAM" id="MobiDB-lite"/>
    </source>
</evidence>
<organism evidence="3 4">
    <name type="scientific">Hippocampus comes</name>
    <name type="common">Tiger tail seahorse</name>
    <dbReference type="NCBI Taxonomy" id="109280"/>
    <lineage>
        <taxon>Eukaryota</taxon>
        <taxon>Metazoa</taxon>
        <taxon>Chordata</taxon>
        <taxon>Craniata</taxon>
        <taxon>Vertebrata</taxon>
        <taxon>Euteleostomi</taxon>
        <taxon>Actinopterygii</taxon>
        <taxon>Neopterygii</taxon>
        <taxon>Teleostei</taxon>
        <taxon>Neoteleostei</taxon>
        <taxon>Acanthomorphata</taxon>
        <taxon>Syngnathiaria</taxon>
        <taxon>Syngnathiformes</taxon>
        <taxon>Syngnathoidei</taxon>
        <taxon>Syngnathidae</taxon>
        <taxon>Hippocampus</taxon>
    </lineage>
</organism>
<dbReference type="SUPFAM" id="SSF48371">
    <property type="entry name" value="ARM repeat"/>
    <property type="match status" value="3"/>
</dbReference>
<dbReference type="PANTHER" id="PTHR31691">
    <property type="entry name" value="ROTATIN"/>
    <property type="match status" value="1"/>
</dbReference>
<dbReference type="InterPro" id="IPR016024">
    <property type="entry name" value="ARM-type_fold"/>
</dbReference>
<dbReference type="GO" id="GO:0007099">
    <property type="term" value="P:centriole replication"/>
    <property type="evidence" value="ECO:0007669"/>
    <property type="project" value="TreeGrafter"/>
</dbReference>
<dbReference type="Gene3D" id="1.25.10.10">
    <property type="entry name" value="Leucine-rich Repeat Variant"/>
    <property type="match status" value="1"/>
</dbReference>
<dbReference type="InterPro" id="IPR029249">
    <property type="entry name" value="Rotatin_N"/>
</dbReference>
<dbReference type="GO" id="GO:0010457">
    <property type="term" value="P:centriole-centriole cohesion"/>
    <property type="evidence" value="ECO:0007669"/>
    <property type="project" value="TreeGrafter"/>
</dbReference>
<feature type="domain" description="Rotatin N-terminal" evidence="2">
    <location>
        <begin position="16"/>
        <end position="112"/>
    </location>
</feature>
<proteinExistence type="predicted"/>
<evidence type="ECO:0000313" key="4">
    <source>
        <dbReference type="Proteomes" id="UP000264820"/>
    </source>
</evidence>
<dbReference type="OMA" id="FCKCVGL"/>
<reference evidence="3" key="2">
    <citation type="submission" date="2025-09" db="UniProtKB">
        <authorList>
            <consortium name="Ensembl"/>
        </authorList>
    </citation>
    <scope>IDENTIFICATION</scope>
</reference>
<dbReference type="GO" id="GO:0005813">
    <property type="term" value="C:centrosome"/>
    <property type="evidence" value="ECO:0007669"/>
    <property type="project" value="InterPro"/>
</dbReference>
<dbReference type="GO" id="GO:0036064">
    <property type="term" value="C:ciliary basal body"/>
    <property type="evidence" value="ECO:0007669"/>
    <property type="project" value="InterPro"/>
</dbReference>
<dbReference type="GO" id="GO:0005814">
    <property type="term" value="C:centriole"/>
    <property type="evidence" value="ECO:0007669"/>
    <property type="project" value="TreeGrafter"/>
</dbReference>
<reference evidence="3" key="1">
    <citation type="submission" date="2025-08" db="UniProtKB">
        <authorList>
            <consortium name="Ensembl"/>
        </authorList>
    </citation>
    <scope>IDENTIFICATION</scope>
</reference>
<dbReference type="Pfam" id="PF14726">
    <property type="entry name" value="RTTN_N"/>
    <property type="match status" value="1"/>
</dbReference>
<dbReference type="Proteomes" id="UP000264820">
    <property type="component" value="Unplaced"/>
</dbReference>
<dbReference type="GeneTree" id="ENSGT00640000091535"/>